<evidence type="ECO:0000256" key="1">
    <source>
        <dbReference type="SAM" id="MobiDB-lite"/>
    </source>
</evidence>
<dbReference type="EMBL" id="CAXAMM010014324">
    <property type="protein sequence ID" value="CAK9033434.1"/>
    <property type="molecule type" value="Genomic_DNA"/>
</dbReference>
<gene>
    <name evidence="3" type="ORF">SCF082_LOCUS20481</name>
</gene>
<organism evidence="3 4">
    <name type="scientific">Durusdinium trenchii</name>
    <dbReference type="NCBI Taxonomy" id="1381693"/>
    <lineage>
        <taxon>Eukaryota</taxon>
        <taxon>Sar</taxon>
        <taxon>Alveolata</taxon>
        <taxon>Dinophyceae</taxon>
        <taxon>Suessiales</taxon>
        <taxon>Symbiodiniaceae</taxon>
        <taxon>Durusdinium</taxon>
    </lineage>
</organism>
<keyword evidence="2" id="KW-0732">Signal</keyword>
<comment type="caution">
    <text evidence="3">The sequence shown here is derived from an EMBL/GenBank/DDBJ whole genome shotgun (WGS) entry which is preliminary data.</text>
</comment>
<feature type="signal peptide" evidence="2">
    <location>
        <begin position="1"/>
        <end position="27"/>
    </location>
</feature>
<protein>
    <recommendedName>
        <fullName evidence="5">Methyltransferase type 11 domain-containing protein</fullName>
    </recommendedName>
</protein>
<dbReference type="InterPro" id="IPR029063">
    <property type="entry name" value="SAM-dependent_MTases_sf"/>
</dbReference>
<feature type="region of interest" description="Disordered" evidence="1">
    <location>
        <begin position="47"/>
        <end position="68"/>
    </location>
</feature>
<evidence type="ECO:0000313" key="3">
    <source>
        <dbReference type="EMBL" id="CAK9033434.1"/>
    </source>
</evidence>
<dbReference type="SUPFAM" id="SSF53335">
    <property type="entry name" value="S-adenosyl-L-methionine-dependent methyltransferases"/>
    <property type="match status" value="1"/>
</dbReference>
<name>A0ABP0L2T2_9DINO</name>
<feature type="compositionally biased region" description="Basic and acidic residues" evidence="1">
    <location>
        <begin position="57"/>
        <end position="67"/>
    </location>
</feature>
<proteinExistence type="predicted"/>
<dbReference type="Gene3D" id="3.40.50.150">
    <property type="entry name" value="Vaccinia Virus protein VP39"/>
    <property type="match status" value="1"/>
</dbReference>
<accession>A0ABP0L2T2</accession>
<feature type="chain" id="PRO_5046100386" description="Methyltransferase type 11 domain-containing protein" evidence="2">
    <location>
        <begin position="28"/>
        <end position="313"/>
    </location>
</feature>
<sequence>MRWLTVVAFLALVVLFMLSFQARQAGGDFQISSQRLSLQTAAPTRAVRDAEDTAIGRPEERPEERPVVLETPWPVFVETSVLPSTETRRRSEYTPQCLTSRTMARVGRTTPTASGAWKLTSCEKAYFLDAKFAAAVAALIQGEQEFAAQSKGVTSASVLELGAGCGCYTHFWQQRGLSVMAFDGAENIEALTKQLVRYADLSKPLPPTAGLSDWVVMMEVAEHVPQQYEGQLLENVESRASKGIVLSWAAKGQGGVGHVNEQSNAAVISKMKLRGWVHDEEASQLLRKAASICTWFASTVMVFVNHTQTDILH</sequence>
<reference evidence="3 4" key="1">
    <citation type="submission" date="2024-02" db="EMBL/GenBank/DDBJ databases">
        <authorList>
            <person name="Chen Y."/>
            <person name="Shah S."/>
            <person name="Dougan E. K."/>
            <person name="Thang M."/>
            <person name="Chan C."/>
        </authorList>
    </citation>
    <scope>NUCLEOTIDE SEQUENCE [LARGE SCALE GENOMIC DNA]</scope>
</reference>
<evidence type="ECO:0008006" key="5">
    <source>
        <dbReference type="Google" id="ProtNLM"/>
    </source>
</evidence>
<evidence type="ECO:0000313" key="4">
    <source>
        <dbReference type="Proteomes" id="UP001642464"/>
    </source>
</evidence>
<evidence type="ECO:0000256" key="2">
    <source>
        <dbReference type="SAM" id="SignalP"/>
    </source>
</evidence>
<keyword evidence="4" id="KW-1185">Reference proteome</keyword>
<dbReference type="Proteomes" id="UP001642464">
    <property type="component" value="Unassembled WGS sequence"/>
</dbReference>